<dbReference type="Proteomes" id="UP000287908">
    <property type="component" value="Unassembled WGS sequence"/>
</dbReference>
<keyword evidence="1" id="KW-0831">Ubiquinone biosynthesis</keyword>
<comment type="caution">
    <text evidence="3">The sequence shown here is derived from an EMBL/GenBank/DDBJ whole genome shotgun (WGS) entry which is preliminary data.</text>
</comment>
<dbReference type="Gene3D" id="3.30.1050.10">
    <property type="entry name" value="SCP2 sterol-binding domain"/>
    <property type="match status" value="1"/>
</dbReference>
<organism evidence="3 4">
    <name type="scientific">Idiomarina seosinensis</name>
    <dbReference type="NCBI Taxonomy" id="281739"/>
    <lineage>
        <taxon>Bacteria</taxon>
        <taxon>Pseudomonadati</taxon>
        <taxon>Pseudomonadota</taxon>
        <taxon>Gammaproteobacteria</taxon>
        <taxon>Alteromonadales</taxon>
        <taxon>Idiomarinaceae</taxon>
        <taxon>Idiomarina</taxon>
    </lineage>
</organism>
<keyword evidence="4" id="KW-1185">Reference proteome</keyword>
<dbReference type="GO" id="GO:0006744">
    <property type="term" value="P:ubiquinone biosynthetic process"/>
    <property type="evidence" value="ECO:0007669"/>
    <property type="project" value="UniProtKB-UniRule"/>
</dbReference>
<name>A0A432ZDW3_9GAMM</name>
<dbReference type="Pfam" id="PF02036">
    <property type="entry name" value="SCP2"/>
    <property type="match status" value="1"/>
</dbReference>
<evidence type="ECO:0000256" key="1">
    <source>
        <dbReference type="HAMAP-Rule" id="MF_02231"/>
    </source>
</evidence>
<reference evidence="3 4" key="1">
    <citation type="journal article" date="2011" name="Front. Microbiol.">
        <title>Genomic signatures of strain selection and enhancement in Bacillus atrophaeus var. globigii, a historical biowarfare simulant.</title>
        <authorList>
            <person name="Gibbons H.S."/>
            <person name="Broomall S.M."/>
            <person name="McNew L.A."/>
            <person name="Daligault H."/>
            <person name="Chapman C."/>
            <person name="Bruce D."/>
            <person name="Karavis M."/>
            <person name="Krepps M."/>
            <person name="McGregor P.A."/>
            <person name="Hong C."/>
            <person name="Park K.H."/>
            <person name="Akmal A."/>
            <person name="Feldman A."/>
            <person name="Lin J.S."/>
            <person name="Chang W.E."/>
            <person name="Higgs B.W."/>
            <person name="Demirev P."/>
            <person name="Lindquist J."/>
            <person name="Liem A."/>
            <person name="Fochler E."/>
            <person name="Read T.D."/>
            <person name="Tapia R."/>
            <person name="Johnson S."/>
            <person name="Bishop-Lilly K.A."/>
            <person name="Detter C."/>
            <person name="Han C."/>
            <person name="Sozhamannan S."/>
            <person name="Rosenzweig C.N."/>
            <person name="Skowronski E.W."/>
        </authorList>
    </citation>
    <scope>NUCLEOTIDE SEQUENCE [LARGE SCALE GENOMIC DNA]</scope>
    <source>
        <strain evidence="3 4">CL-SP19</strain>
    </source>
</reference>
<proteinExistence type="inferred from homology"/>
<dbReference type="UniPathway" id="UPA00232"/>
<dbReference type="InterPro" id="IPR003033">
    <property type="entry name" value="SCP2_sterol-bd_dom"/>
</dbReference>
<evidence type="ECO:0000313" key="4">
    <source>
        <dbReference type="Proteomes" id="UP000287908"/>
    </source>
</evidence>
<dbReference type="InterPro" id="IPR016830">
    <property type="entry name" value="UbiT"/>
</dbReference>
<dbReference type="OrthoDB" id="5292463at2"/>
<protein>
    <recommendedName>
        <fullName evidence="1">Ubiquinone biosynthesis accessory factor UbiT</fullName>
    </recommendedName>
</protein>
<evidence type="ECO:0000259" key="2">
    <source>
        <dbReference type="Pfam" id="PF02036"/>
    </source>
</evidence>
<dbReference type="RefSeq" id="WP_126784812.1">
    <property type="nucleotide sequence ID" value="NZ_PIQF01000002.1"/>
</dbReference>
<feature type="domain" description="SCP2" evidence="2">
    <location>
        <begin position="34"/>
        <end position="131"/>
    </location>
</feature>
<comment type="function">
    <text evidence="1">Required for O(2)-independent ubiquinone (coenzyme Q) biosynthesis. Likely functions as an accessory factor.</text>
</comment>
<gene>
    <name evidence="1" type="primary">ubiT</name>
    <name evidence="3" type="ORF">CWI81_08210</name>
</gene>
<dbReference type="InterPro" id="IPR036527">
    <property type="entry name" value="SCP2_sterol-bd_dom_sf"/>
</dbReference>
<evidence type="ECO:0000313" key="3">
    <source>
        <dbReference type="EMBL" id="RUO76089.1"/>
    </source>
</evidence>
<dbReference type="HAMAP" id="MF_02231">
    <property type="entry name" value="UbiT"/>
    <property type="match status" value="1"/>
</dbReference>
<dbReference type="EMBL" id="PIQF01000002">
    <property type="protein sequence ID" value="RUO76089.1"/>
    <property type="molecule type" value="Genomic_DNA"/>
</dbReference>
<sequence length="165" mass="18495">MDTNKWVIGLPKVIASTHELLPAAVKFKPFQLILNKLFRNELAQGELDFLTAKTVTIEVTDIALSFDVSIVNQRLVVTYSDHTSDAKLSADSADLLLLIHNKVDPDTLFFRRRLKVEGSTELGLSLKNFLDTIEVDQKLPDPLYRLGDKLASYIQQQKDGIIIAS</sequence>
<comment type="similarity">
    <text evidence="1">Belongs to the UbiT family.</text>
</comment>
<dbReference type="AlphaFoldDB" id="A0A432ZDW3"/>
<dbReference type="SUPFAM" id="SSF55718">
    <property type="entry name" value="SCP-like"/>
    <property type="match status" value="1"/>
</dbReference>
<comment type="pathway">
    <text evidence="1">Cofactor biosynthesis; ubiquinone biosynthesis.</text>
</comment>
<accession>A0A432ZDW3</accession>